<dbReference type="GO" id="GO:0043682">
    <property type="term" value="F:P-type divalent copper transporter activity"/>
    <property type="evidence" value="ECO:0007669"/>
    <property type="project" value="TreeGrafter"/>
</dbReference>
<sequence>MATFIPGHGIEVKIDDKEVLLGNRKLMDDKKIKSENVSNNSDLFEQGNNLAEQGKTPMYIAINNNLVGIIAVADIVKPSSKKAIESL</sequence>
<evidence type="ECO:0000313" key="2">
    <source>
        <dbReference type="EMBL" id="ETJ34491.1"/>
    </source>
</evidence>
<organism evidence="2">
    <name type="scientific">human gut metagenome</name>
    <dbReference type="NCBI Taxonomy" id="408170"/>
    <lineage>
        <taxon>unclassified sequences</taxon>
        <taxon>metagenomes</taxon>
        <taxon>organismal metagenomes</taxon>
    </lineage>
</organism>
<feature type="non-terminal residue" evidence="2">
    <location>
        <position position="87"/>
    </location>
</feature>
<dbReference type="EMBL" id="AZMM01011084">
    <property type="protein sequence ID" value="ETJ34491.1"/>
    <property type="molecule type" value="Genomic_DNA"/>
</dbReference>
<feature type="non-terminal residue" evidence="2">
    <location>
        <position position="1"/>
    </location>
</feature>
<comment type="caution">
    <text evidence="2">The sequence shown here is derived from an EMBL/GenBank/DDBJ whole genome shotgun (WGS) entry which is preliminary data.</text>
</comment>
<protein>
    <submittedName>
        <fullName evidence="2">Copper-translocating P-type ATPase</fullName>
    </submittedName>
</protein>
<reference evidence="2" key="1">
    <citation type="submission" date="2013-12" db="EMBL/GenBank/DDBJ databases">
        <title>A Varibaculum cambriense genome reconstructed from a premature infant gut community with otherwise low bacterial novelty that shifts toward anaerobic metabolism during the third week of life.</title>
        <authorList>
            <person name="Brown C.T."/>
            <person name="Sharon I."/>
            <person name="Thomas B.C."/>
            <person name="Castelle C.J."/>
            <person name="Morowitz M.J."/>
            <person name="Banfield J.F."/>
        </authorList>
    </citation>
    <scope>NUCLEOTIDE SEQUENCE</scope>
</reference>
<dbReference type="Gene3D" id="3.40.1110.10">
    <property type="entry name" value="Calcium-transporting ATPase, cytoplasmic domain N"/>
    <property type="match status" value="1"/>
</dbReference>
<name>W1XWH0_9ZZZZ</name>
<dbReference type="PANTHER" id="PTHR43520">
    <property type="entry name" value="ATP7, ISOFORM B"/>
    <property type="match status" value="1"/>
</dbReference>
<dbReference type="GO" id="GO:0000166">
    <property type="term" value="F:nucleotide binding"/>
    <property type="evidence" value="ECO:0007669"/>
    <property type="project" value="InterPro"/>
</dbReference>
<dbReference type="GO" id="GO:0055070">
    <property type="term" value="P:copper ion homeostasis"/>
    <property type="evidence" value="ECO:0007669"/>
    <property type="project" value="TreeGrafter"/>
</dbReference>
<dbReference type="AlphaFoldDB" id="W1XWH0"/>
<proteinExistence type="predicted"/>
<dbReference type="GO" id="GO:0005507">
    <property type="term" value="F:copper ion binding"/>
    <property type="evidence" value="ECO:0007669"/>
    <property type="project" value="TreeGrafter"/>
</dbReference>
<evidence type="ECO:0000256" key="1">
    <source>
        <dbReference type="ARBA" id="ARBA00022967"/>
    </source>
</evidence>
<gene>
    <name evidence="2" type="ORF">Q604_UNBC11084G0001</name>
</gene>
<dbReference type="GO" id="GO:0016020">
    <property type="term" value="C:membrane"/>
    <property type="evidence" value="ECO:0007669"/>
    <property type="project" value="TreeGrafter"/>
</dbReference>
<dbReference type="InterPro" id="IPR023299">
    <property type="entry name" value="ATPase_P-typ_cyto_dom_N"/>
</dbReference>
<keyword evidence="1" id="KW-1278">Translocase</keyword>
<dbReference type="PANTHER" id="PTHR43520:SF8">
    <property type="entry name" value="P-TYPE CU(+) TRANSPORTER"/>
    <property type="match status" value="1"/>
</dbReference>
<dbReference type="SUPFAM" id="SSF81660">
    <property type="entry name" value="Metal cation-transporting ATPase, ATP-binding domain N"/>
    <property type="match status" value="1"/>
</dbReference>
<accession>W1XWH0</accession>